<accession>A0A7I8DLN7</accession>
<proteinExistence type="predicted"/>
<dbReference type="AlphaFoldDB" id="A0A7I8DLN7"/>
<keyword evidence="3" id="KW-1185">Reference proteome</keyword>
<evidence type="ECO:0000313" key="3">
    <source>
        <dbReference type="Proteomes" id="UP000515703"/>
    </source>
</evidence>
<organism evidence="2 3">
    <name type="scientific">Anaerocolumna chitinilytica</name>
    <dbReference type="NCBI Taxonomy" id="1727145"/>
    <lineage>
        <taxon>Bacteria</taxon>
        <taxon>Bacillati</taxon>
        <taxon>Bacillota</taxon>
        <taxon>Clostridia</taxon>
        <taxon>Lachnospirales</taxon>
        <taxon>Lachnospiraceae</taxon>
        <taxon>Anaerocolumna</taxon>
    </lineage>
</organism>
<evidence type="ECO:0000313" key="2">
    <source>
        <dbReference type="EMBL" id="BCJ99328.1"/>
    </source>
</evidence>
<keyword evidence="1" id="KW-0472">Membrane</keyword>
<protein>
    <submittedName>
        <fullName evidence="2">Uncharacterized protein</fullName>
    </submittedName>
</protein>
<dbReference type="RefSeq" id="WP_185259590.1">
    <property type="nucleotide sequence ID" value="NZ_AP023368.1"/>
</dbReference>
<keyword evidence="1" id="KW-1133">Transmembrane helix</keyword>
<dbReference type="KEGG" id="acht:bsdcttw_23690"/>
<reference evidence="2 3" key="2">
    <citation type="submission" date="2020-08" db="EMBL/GenBank/DDBJ databases">
        <authorList>
            <person name="Ueki A."/>
            <person name="Tonouchi A."/>
        </authorList>
    </citation>
    <scope>NUCLEOTIDE SEQUENCE [LARGE SCALE GENOMIC DNA]</scope>
    <source>
        <strain evidence="2 3">CTTW</strain>
    </source>
</reference>
<keyword evidence="1" id="KW-0812">Transmembrane</keyword>
<gene>
    <name evidence="2" type="ORF">bsdcttw_23690</name>
</gene>
<evidence type="ECO:0000256" key="1">
    <source>
        <dbReference type="SAM" id="Phobius"/>
    </source>
</evidence>
<dbReference type="EMBL" id="AP023368">
    <property type="protein sequence ID" value="BCJ99328.1"/>
    <property type="molecule type" value="Genomic_DNA"/>
</dbReference>
<dbReference type="Proteomes" id="UP000515703">
    <property type="component" value="Chromosome"/>
</dbReference>
<sequence length="141" mass="15971">MKKKHCSFHQAILIIVLIITYSSFSDYSYTITSSAGSNDMRLNPNAMPRSGPYVFYAHLPSMPLEEEYANTLYKVPYRLFTYRLGNAIGMLHTFLTSTFSISFVLAFLYFRLPKADKPRLYSLLPFGGHGPPKDGLILSLS</sequence>
<reference evidence="2 3" key="1">
    <citation type="submission" date="2020-08" db="EMBL/GenBank/DDBJ databases">
        <title>Draft genome sequencing of an Anaerocolumna strain isolated from anoxic soil subjected to BSD treatment.</title>
        <authorList>
            <person name="Uek A."/>
            <person name="Tonouchi A."/>
        </authorList>
    </citation>
    <scope>NUCLEOTIDE SEQUENCE [LARGE SCALE GENOMIC DNA]</scope>
    <source>
        <strain evidence="2 3">CTTW</strain>
    </source>
</reference>
<name>A0A7I8DLN7_9FIRM</name>
<feature type="transmembrane region" description="Helical" evidence="1">
    <location>
        <begin position="7"/>
        <end position="24"/>
    </location>
</feature>
<feature type="transmembrane region" description="Helical" evidence="1">
    <location>
        <begin position="87"/>
        <end position="110"/>
    </location>
</feature>